<dbReference type="OrthoDB" id="434356at2759"/>
<evidence type="ECO:0000313" key="3">
    <source>
        <dbReference type="Proteomes" id="UP000654075"/>
    </source>
</evidence>
<dbReference type="EMBL" id="CAJNNV010031953">
    <property type="protein sequence ID" value="CAE8638414.1"/>
    <property type="molecule type" value="Genomic_DNA"/>
</dbReference>
<dbReference type="Proteomes" id="UP000654075">
    <property type="component" value="Unassembled WGS sequence"/>
</dbReference>
<feature type="compositionally biased region" description="Basic residues" evidence="1">
    <location>
        <begin position="378"/>
        <end position="389"/>
    </location>
</feature>
<name>A0A813HJM9_POLGL</name>
<feature type="region of interest" description="Disordered" evidence="1">
    <location>
        <begin position="301"/>
        <end position="324"/>
    </location>
</feature>
<reference evidence="2" key="1">
    <citation type="submission" date="2021-02" db="EMBL/GenBank/DDBJ databases">
        <authorList>
            <person name="Dougan E. K."/>
            <person name="Rhodes N."/>
            <person name="Thang M."/>
            <person name="Chan C."/>
        </authorList>
    </citation>
    <scope>NUCLEOTIDE SEQUENCE</scope>
</reference>
<protein>
    <submittedName>
        <fullName evidence="2">Uncharacterized protein</fullName>
    </submittedName>
</protein>
<dbReference type="AlphaFoldDB" id="A0A813HJM9"/>
<feature type="region of interest" description="Disordered" evidence="1">
    <location>
        <begin position="357"/>
        <end position="406"/>
    </location>
</feature>
<organism evidence="2 3">
    <name type="scientific">Polarella glacialis</name>
    <name type="common">Dinoflagellate</name>
    <dbReference type="NCBI Taxonomy" id="89957"/>
    <lineage>
        <taxon>Eukaryota</taxon>
        <taxon>Sar</taxon>
        <taxon>Alveolata</taxon>
        <taxon>Dinophyceae</taxon>
        <taxon>Suessiales</taxon>
        <taxon>Suessiaceae</taxon>
        <taxon>Polarella</taxon>
    </lineage>
</organism>
<feature type="region of interest" description="Disordered" evidence="1">
    <location>
        <begin position="216"/>
        <end position="258"/>
    </location>
</feature>
<sequence>MPPRGSDLTQQVIVNSIQLQQQFKSISLRKAEFKRQKSVLIEKELQVHFKAANDTTKRSNREADGASSPSRPSSAGRTYSPKAKATASAEDNRTTGGVAPSRPVLTHGHGAADDHWLSRSWSSPSATNTGAQMVSRLSPRLSTKGAVHSRFGSSYPPSSHPSVHPGALSIRPPSTPPSSSGARLRQLRTPQGGSGGGWATGPEALQASLEESLETGYLPSMARARGRSRTESSTSMPPSTAPGPLAPGGSNFAAAQRRARAPGATVSFSSGFGLGSEAEDQLWLTEPSREELLFAAAEQEAAALADQGSEQGGRLSRPPDPPDMIERLGDLMALLGPRYRTLPREAVWEKAVVGSTTPLQRREKRLGSATVHASLGSKGHRGQHRRTAGKRQQSPETLDLDPDGTARAAWLTARDRENEVKARASSLPT</sequence>
<feature type="compositionally biased region" description="Polar residues" evidence="1">
    <location>
        <begin position="119"/>
        <end position="132"/>
    </location>
</feature>
<comment type="caution">
    <text evidence="2">The sequence shown here is derived from an EMBL/GenBank/DDBJ whole genome shotgun (WGS) entry which is preliminary data.</text>
</comment>
<feature type="compositionally biased region" description="Low complexity" evidence="1">
    <location>
        <begin position="65"/>
        <end position="77"/>
    </location>
</feature>
<evidence type="ECO:0000313" key="2">
    <source>
        <dbReference type="EMBL" id="CAE8638414.1"/>
    </source>
</evidence>
<proteinExistence type="predicted"/>
<accession>A0A813HJM9</accession>
<feature type="compositionally biased region" description="Low complexity" evidence="1">
    <location>
        <begin position="153"/>
        <end position="165"/>
    </location>
</feature>
<evidence type="ECO:0000256" key="1">
    <source>
        <dbReference type="SAM" id="MobiDB-lite"/>
    </source>
</evidence>
<keyword evidence="3" id="KW-1185">Reference proteome</keyword>
<gene>
    <name evidence="2" type="ORF">PGLA1383_LOCUS53595</name>
</gene>
<feature type="region of interest" description="Disordered" evidence="1">
    <location>
        <begin position="46"/>
        <end position="202"/>
    </location>
</feature>
<feature type="compositionally biased region" description="Basic and acidic residues" evidence="1">
    <location>
        <begin position="55"/>
        <end position="64"/>
    </location>
</feature>